<evidence type="ECO:0000259" key="1">
    <source>
        <dbReference type="Pfam" id="PF01037"/>
    </source>
</evidence>
<accession>V6M9J3</accession>
<dbReference type="SUPFAM" id="SSF46785">
    <property type="entry name" value="Winged helix' DNA-binding domain"/>
    <property type="match status" value="1"/>
</dbReference>
<dbReference type="EMBL" id="AYJU01000015">
    <property type="protein sequence ID" value="EST54942.1"/>
    <property type="molecule type" value="Genomic_DNA"/>
</dbReference>
<dbReference type="InterPro" id="IPR011008">
    <property type="entry name" value="Dimeric_a/b-barrel"/>
</dbReference>
<dbReference type="SUPFAM" id="SSF54909">
    <property type="entry name" value="Dimeric alpha+beta barrel"/>
    <property type="match status" value="1"/>
</dbReference>
<sequence>MRMNRQKQMELLRLLEEDSRQDVEQLAKMLAEPKEEIEKAIAALEEENIIVKYPALINWERVDDHPYVTAMIDVKVTPKRDVGFDEVAKRICRFPEVQAVYLMSGASYDLSVVLEGKTMREVASFVSQKLATIDSVVSTATHFILQRYKHDGIELEDRDEDRRMVVTP</sequence>
<organism evidence="2 3">
    <name type="scientific">Brevibacillus panacihumi W25</name>
    <dbReference type="NCBI Taxonomy" id="1408254"/>
    <lineage>
        <taxon>Bacteria</taxon>
        <taxon>Bacillati</taxon>
        <taxon>Bacillota</taxon>
        <taxon>Bacilli</taxon>
        <taxon>Bacillales</taxon>
        <taxon>Paenibacillaceae</taxon>
        <taxon>Brevibacillus</taxon>
    </lineage>
</organism>
<proteinExistence type="predicted"/>
<dbReference type="SMART" id="SM00344">
    <property type="entry name" value="HTH_ASNC"/>
    <property type="match status" value="1"/>
</dbReference>
<dbReference type="InterPro" id="IPR019888">
    <property type="entry name" value="Tscrpt_reg_AsnC-like"/>
</dbReference>
<dbReference type="PANTHER" id="PTHR43413">
    <property type="entry name" value="TRANSCRIPTIONAL REGULATOR, ASNC FAMILY"/>
    <property type="match status" value="1"/>
</dbReference>
<reference evidence="2 3" key="1">
    <citation type="journal article" date="2014" name="Genome Announc.">
        <title>Draft Genome Sequence of Brevibacillus panacihumi Strain W25, a Halotolerant Hydrocarbon-Degrading Bacterium.</title>
        <authorList>
            <person name="Wang X."/>
            <person name="Jin D."/>
            <person name="Zhou L."/>
            <person name="Wu L."/>
            <person name="An W."/>
            <person name="Chen Y."/>
            <person name="Zhao L."/>
        </authorList>
    </citation>
    <scope>NUCLEOTIDE SEQUENCE [LARGE SCALE GENOMIC DNA]</scope>
    <source>
        <strain evidence="2 3">W25</strain>
    </source>
</reference>
<dbReference type="eggNOG" id="COG1522">
    <property type="taxonomic scope" value="Bacteria"/>
</dbReference>
<dbReference type="InterPro" id="IPR019887">
    <property type="entry name" value="Tscrpt_reg_AsnC/Lrp_C"/>
</dbReference>
<comment type="caution">
    <text evidence="2">The sequence shown here is derived from an EMBL/GenBank/DDBJ whole genome shotgun (WGS) entry which is preliminary data.</text>
</comment>
<dbReference type="PATRIC" id="fig|1408254.3.peg.2095"/>
<dbReference type="InterPro" id="IPR036390">
    <property type="entry name" value="WH_DNA-bd_sf"/>
</dbReference>
<dbReference type="InterPro" id="IPR050684">
    <property type="entry name" value="HTH-Siroheme_Decarb"/>
</dbReference>
<dbReference type="Gene3D" id="1.10.10.10">
    <property type="entry name" value="Winged helix-like DNA-binding domain superfamily/Winged helix DNA-binding domain"/>
    <property type="match status" value="1"/>
</dbReference>
<dbReference type="HOGENOM" id="CLU_091233_1_0_9"/>
<feature type="domain" description="Transcription regulator AsnC/Lrp ligand binding" evidence="1">
    <location>
        <begin position="73"/>
        <end position="146"/>
    </location>
</feature>
<dbReference type="Pfam" id="PF01037">
    <property type="entry name" value="AsnC_trans_reg"/>
    <property type="match status" value="1"/>
</dbReference>
<evidence type="ECO:0000313" key="2">
    <source>
        <dbReference type="EMBL" id="EST54942.1"/>
    </source>
</evidence>
<dbReference type="Gene3D" id="3.30.70.920">
    <property type="match status" value="1"/>
</dbReference>
<name>V6M9J3_9BACL</name>
<protein>
    <submittedName>
        <fullName evidence="2">AsnC family transcriptional regulator</fullName>
    </submittedName>
</protein>
<dbReference type="AlphaFoldDB" id="V6M9J3"/>
<evidence type="ECO:0000313" key="3">
    <source>
        <dbReference type="Proteomes" id="UP000017973"/>
    </source>
</evidence>
<dbReference type="InterPro" id="IPR036388">
    <property type="entry name" value="WH-like_DNA-bd_sf"/>
</dbReference>
<keyword evidence="3" id="KW-1185">Reference proteome</keyword>
<gene>
    <name evidence="2" type="ORF">T458_10580</name>
</gene>
<dbReference type="STRING" id="1408254.T458_10580"/>
<dbReference type="Proteomes" id="UP000017973">
    <property type="component" value="Unassembled WGS sequence"/>
</dbReference>
<dbReference type="PANTHER" id="PTHR43413:SF7">
    <property type="entry name" value="HTH-TYPE TRANSCRIPTIONAL REGULATOR PTR2"/>
    <property type="match status" value="1"/>
</dbReference>